<dbReference type="Pfam" id="PF00990">
    <property type="entry name" value="GGDEF"/>
    <property type="match status" value="1"/>
</dbReference>
<dbReference type="Gene3D" id="3.30.450.20">
    <property type="entry name" value="PAS domain"/>
    <property type="match status" value="1"/>
</dbReference>
<accession>A0ABU9LLY4</accession>
<dbReference type="InterPro" id="IPR035965">
    <property type="entry name" value="PAS-like_dom_sf"/>
</dbReference>
<dbReference type="InterPro" id="IPR043128">
    <property type="entry name" value="Rev_trsase/Diguanyl_cyclase"/>
</dbReference>
<keyword evidence="3" id="KW-0548">Nucleotidyltransferase</keyword>
<protein>
    <submittedName>
        <fullName evidence="3">Diguanylate cyclase</fullName>
        <ecNumber evidence="3">2.7.7.65</ecNumber>
    </submittedName>
</protein>
<evidence type="ECO:0000313" key="3">
    <source>
        <dbReference type="EMBL" id="MEL5989000.1"/>
    </source>
</evidence>
<evidence type="ECO:0000256" key="1">
    <source>
        <dbReference type="SAM" id="Coils"/>
    </source>
</evidence>
<comment type="caution">
    <text evidence="3">The sequence shown here is derived from an EMBL/GenBank/DDBJ whole genome shotgun (WGS) entry which is preliminary data.</text>
</comment>
<dbReference type="PANTHER" id="PTHR45138:SF9">
    <property type="entry name" value="DIGUANYLATE CYCLASE DGCM-RELATED"/>
    <property type="match status" value="1"/>
</dbReference>
<dbReference type="InterPro" id="IPR050469">
    <property type="entry name" value="Diguanylate_Cyclase"/>
</dbReference>
<dbReference type="NCBIfam" id="TIGR00254">
    <property type="entry name" value="GGDEF"/>
    <property type="match status" value="1"/>
</dbReference>
<feature type="coiled-coil region" evidence="1">
    <location>
        <begin position="125"/>
        <end position="163"/>
    </location>
</feature>
<dbReference type="RefSeq" id="WP_087682010.1">
    <property type="nucleotide sequence ID" value="NZ_JAWVOH010000007.1"/>
</dbReference>
<feature type="domain" description="GGDEF" evidence="2">
    <location>
        <begin position="190"/>
        <end position="319"/>
    </location>
</feature>
<dbReference type="InterPro" id="IPR000160">
    <property type="entry name" value="GGDEF_dom"/>
</dbReference>
<keyword evidence="4" id="KW-1185">Reference proteome</keyword>
<reference evidence="3 4" key="1">
    <citation type="submission" date="2024-04" db="EMBL/GenBank/DDBJ databases">
        <authorList>
            <person name="Wu Y.S."/>
            <person name="Zhang L."/>
        </authorList>
    </citation>
    <scope>NUCLEOTIDE SEQUENCE [LARGE SCALE GENOMIC DNA]</scope>
    <source>
        <strain evidence="3 4">KG-01</strain>
    </source>
</reference>
<dbReference type="EMBL" id="JBCEWA010000008">
    <property type="protein sequence ID" value="MEL5989000.1"/>
    <property type="molecule type" value="Genomic_DNA"/>
</dbReference>
<dbReference type="InterPro" id="IPR029787">
    <property type="entry name" value="Nucleotide_cyclase"/>
</dbReference>
<dbReference type="PANTHER" id="PTHR45138">
    <property type="entry name" value="REGULATORY COMPONENTS OF SENSORY TRANSDUCTION SYSTEM"/>
    <property type="match status" value="1"/>
</dbReference>
<name>A0ABU9LLY4_9BACL</name>
<dbReference type="PROSITE" id="PS50887">
    <property type="entry name" value="GGDEF"/>
    <property type="match status" value="1"/>
</dbReference>
<dbReference type="GO" id="GO:0052621">
    <property type="term" value="F:diguanylate cyclase activity"/>
    <property type="evidence" value="ECO:0007669"/>
    <property type="project" value="UniProtKB-EC"/>
</dbReference>
<keyword evidence="3" id="KW-0808">Transferase</keyword>
<sequence>MMNRFEHSPCGYMQLSLDGEILNLNETMAKWLKMDKQQLLHQSIEKVLSKVSMMMFYSYFYPKISIQGHVEEMLLTLKTAEGTSDSYVLNAKKFEEETPIIDCVFMRINRRVDHEKELRNVQYALQDALKQNQIAVEALEKINQQIEEQKVKLEQMNLELSQISHVDALTGAYNRRYLNERMEEIMQEKVLLSVIMVDIDHFKKVNDTYGHLTGDVVLTKLSKCLSNTLGDKGIVTRYGGEEFALLLPLINADEALEIAQFLNREVGNQEFEVVDHITISLGVSTRTEDDTITTLFKRADDALYYVKNNGRNQAVHANQL</sequence>
<dbReference type="SUPFAM" id="SSF55073">
    <property type="entry name" value="Nucleotide cyclase"/>
    <property type="match status" value="1"/>
</dbReference>
<dbReference type="CDD" id="cd01949">
    <property type="entry name" value="GGDEF"/>
    <property type="match status" value="1"/>
</dbReference>
<dbReference type="Proteomes" id="UP001398420">
    <property type="component" value="Unassembled WGS sequence"/>
</dbReference>
<dbReference type="Gene3D" id="3.30.70.270">
    <property type="match status" value="1"/>
</dbReference>
<dbReference type="SUPFAM" id="SSF55785">
    <property type="entry name" value="PYP-like sensor domain (PAS domain)"/>
    <property type="match status" value="1"/>
</dbReference>
<organism evidence="3 4">
    <name type="scientific">Kurthia gibsonii</name>
    <dbReference type="NCBI Taxonomy" id="33946"/>
    <lineage>
        <taxon>Bacteria</taxon>
        <taxon>Bacillati</taxon>
        <taxon>Bacillota</taxon>
        <taxon>Bacilli</taxon>
        <taxon>Bacillales</taxon>
        <taxon>Caryophanaceae</taxon>
        <taxon>Kurthia</taxon>
    </lineage>
</organism>
<evidence type="ECO:0000259" key="2">
    <source>
        <dbReference type="PROSITE" id="PS50887"/>
    </source>
</evidence>
<gene>
    <name evidence="3" type="ORF">AAF454_11360</name>
</gene>
<keyword evidence="1" id="KW-0175">Coiled coil</keyword>
<dbReference type="EC" id="2.7.7.65" evidence="3"/>
<evidence type="ECO:0000313" key="4">
    <source>
        <dbReference type="Proteomes" id="UP001398420"/>
    </source>
</evidence>
<proteinExistence type="predicted"/>
<dbReference type="SMART" id="SM00267">
    <property type="entry name" value="GGDEF"/>
    <property type="match status" value="1"/>
</dbReference>